<keyword evidence="3" id="KW-1185">Reference proteome</keyword>
<feature type="compositionally biased region" description="Polar residues" evidence="1">
    <location>
        <begin position="107"/>
        <end position="117"/>
    </location>
</feature>
<reference evidence="3" key="1">
    <citation type="journal article" date="2019" name="Int. J. Syst. Evol. Microbiol.">
        <title>The Global Catalogue of Microorganisms (GCM) 10K type strain sequencing project: providing services to taxonomists for standard genome sequencing and annotation.</title>
        <authorList>
            <consortium name="The Broad Institute Genomics Platform"/>
            <consortium name="The Broad Institute Genome Sequencing Center for Infectious Disease"/>
            <person name="Wu L."/>
            <person name="Ma J."/>
        </authorList>
    </citation>
    <scope>NUCLEOTIDE SEQUENCE [LARGE SCALE GENOMIC DNA]</scope>
    <source>
        <strain evidence="3">CCM 7327</strain>
    </source>
</reference>
<evidence type="ECO:0000313" key="3">
    <source>
        <dbReference type="Proteomes" id="UP000628109"/>
    </source>
</evidence>
<name>A0ABQ1EU20_SPHSA</name>
<sequence length="150" mass="16080">MTNDEAELGTEVARELLADRELLAAPQIAAARFVKALLAANPRVKLPSIVANQKARDWMEAARVTPSILREALAAGRKELKAVSAETALKRPKKRQRCAPVDAEPVSTRNARQQTALGTPVPSRASSAHSVAAPKPAPRADLYSDVMVPN</sequence>
<dbReference type="EMBL" id="BMDU01000002">
    <property type="protein sequence ID" value="GFZ86604.1"/>
    <property type="molecule type" value="Genomic_DNA"/>
</dbReference>
<comment type="caution">
    <text evidence="2">The sequence shown here is derived from an EMBL/GenBank/DDBJ whole genome shotgun (WGS) entry which is preliminary data.</text>
</comment>
<gene>
    <name evidence="2" type="ORF">GCM10019071_15110</name>
</gene>
<evidence type="ECO:0000256" key="1">
    <source>
        <dbReference type="SAM" id="MobiDB-lite"/>
    </source>
</evidence>
<proteinExistence type="predicted"/>
<protein>
    <submittedName>
        <fullName evidence="2">Uncharacterized protein</fullName>
    </submittedName>
</protein>
<evidence type="ECO:0000313" key="2">
    <source>
        <dbReference type="EMBL" id="GFZ86604.1"/>
    </source>
</evidence>
<accession>A0ABQ1EU20</accession>
<dbReference type="RefSeq" id="WP_130029925.1">
    <property type="nucleotide sequence ID" value="NZ_BMDU01000002.1"/>
</dbReference>
<organism evidence="2 3">
    <name type="scientific">Sphingobium fuliginis (strain ATCC 27551)</name>
    <dbReference type="NCBI Taxonomy" id="336203"/>
    <lineage>
        <taxon>Bacteria</taxon>
        <taxon>Pseudomonadati</taxon>
        <taxon>Pseudomonadota</taxon>
        <taxon>Alphaproteobacteria</taxon>
        <taxon>Sphingomonadales</taxon>
        <taxon>Sphingomonadaceae</taxon>
        <taxon>Sphingobium</taxon>
    </lineage>
</organism>
<dbReference type="Proteomes" id="UP000628109">
    <property type="component" value="Unassembled WGS sequence"/>
</dbReference>
<feature type="region of interest" description="Disordered" evidence="1">
    <location>
        <begin position="85"/>
        <end position="150"/>
    </location>
</feature>